<organism evidence="1 2">
    <name type="scientific">Timema podura</name>
    <name type="common">Walking stick</name>
    <dbReference type="NCBI Taxonomy" id="61482"/>
    <lineage>
        <taxon>Eukaryota</taxon>
        <taxon>Metazoa</taxon>
        <taxon>Ecdysozoa</taxon>
        <taxon>Arthropoda</taxon>
        <taxon>Hexapoda</taxon>
        <taxon>Insecta</taxon>
        <taxon>Pterygota</taxon>
        <taxon>Neoptera</taxon>
        <taxon>Polyneoptera</taxon>
        <taxon>Phasmatodea</taxon>
        <taxon>Timematodea</taxon>
        <taxon>Timematoidea</taxon>
        <taxon>Timematidae</taxon>
        <taxon>Timema</taxon>
    </lineage>
</organism>
<evidence type="ECO:0000313" key="1">
    <source>
        <dbReference type="EMBL" id="CAG2054623.1"/>
    </source>
</evidence>
<name>A0ABN7NJB1_TIMPD</name>
<dbReference type="EMBL" id="CAJPIN010001538">
    <property type="protein sequence ID" value="CAG2054623.1"/>
    <property type="molecule type" value="Genomic_DNA"/>
</dbReference>
<gene>
    <name evidence="1" type="ORF">TPAB3V08_LOCUS1644</name>
</gene>
<accession>A0ABN7NJB1</accession>
<protein>
    <submittedName>
        <fullName evidence="1">Uncharacterized protein</fullName>
    </submittedName>
</protein>
<reference evidence="1" key="1">
    <citation type="submission" date="2021-03" db="EMBL/GenBank/DDBJ databases">
        <authorList>
            <person name="Tran Van P."/>
        </authorList>
    </citation>
    <scope>NUCLEOTIDE SEQUENCE</scope>
</reference>
<comment type="caution">
    <text evidence="1">The sequence shown here is derived from an EMBL/GenBank/DDBJ whole genome shotgun (WGS) entry which is preliminary data.</text>
</comment>
<sequence>MKSREYWDTNFEDRYKIRKTKWPDLPLKHPSVGFLNTPWSYSQGRRAIAPLMDLEPNLHGTTPPTTATPWLHGQDELAPSMCNAQRYVGRL</sequence>
<keyword evidence="2" id="KW-1185">Reference proteome</keyword>
<proteinExistence type="predicted"/>
<dbReference type="Proteomes" id="UP001153148">
    <property type="component" value="Unassembled WGS sequence"/>
</dbReference>
<evidence type="ECO:0000313" key="2">
    <source>
        <dbReference type="Proteomes" id="UP001153148"/>
    </source>
</evidence>